<protein>
    <submittedName>
        <fullName evidence="1">Uncharacterized protein</fullName>
    </submittedName>
</protein>
<dbReference type="Proteomes" id="UP000003835">
    <property type="component" value="Unassembled WGS sequence"/>
</dbReference>
<keyword evidence="2" id="KW-1185">Reference proteome</keyword>
<evidence type="ECO:0000313" key="2">
    <source>
        <dbReference type="Proteomes" id="UP000003835"/>
    </source>
</evidence>
<dbReference type="AlphaFoldDB" id="B4VP29"/>
<reference evidence="1 2" key="1">
    <citation type="submission" date="2008-07" db="EMBL/GenBank/DDBJ databases">
        <authorList>
            <person name="Tandeau de Marsac N."/>
            <person name="Ferriera S."/>
            <person name="Johnson J."/>
            <person name="Kravitz S."/>
            <person name="Beeson K."/>
            <person name="Sutton G."/>
            <person name="Rogers Y.-H."/>
            <person name="Friedman R."/>
            <person name="Frazier M."/>
            <person name="Venter J.C."/>
        </authorList>
    </citation>
    <scope>NUCLEOTIDE SEQUENCE [LARGE SCALE GENOMIC DNA]</scope>
    <source>
        <strain evidence="1 2">PCC 7420</strain>
    </source>
</reference>
<proteinExistence type="predicted"/>
<gene>
    <name evidence="1" type="ORF">MC7420_4723</name>
</gene>
<accession>B4VP29</accession>
<organism evidence="1 2">
    <name type="scientific">Coleofasciculus chthonoplastes PCC 7420</name>
    <dbReference type="NCBI Taxonomy" id="118168"/>
    <lineage>
        <taxon>Bacteria</taxon>
        <taxon>Bacillati</taxon>
        <taxon>Cyanobacteriota</taxon>
        <taxon>Cyanophyceae</taxon>
        <taxon>Coleofasciculales</taxon>
        <taxon>Coleofasciculaceae</taxon>
        <taxon>Coleofasciculus</taxon>
    </lineage>
</organism>
<name>B4VP29_9CYAN</name>
<dbReference type="eggNOG" id="ENOG5033DBS">
    <property type="taxonomic scope" value="Bacteria"/>
</dbReference>
<evidence type="ECO:0000313" key="1">
    <source>
        <dbReference type="EMBL" id="EDX76467.1"/>
    </source>
</evidence>
<dbReference type="EMBL" id="DS989846">
    <property type="protein sequence ID" value="EDX76467.1"/>
    <property type="molecule type" value="Genomic_DNA"/>
</dbReference>
<sequence length="93" mass="10824">MFPLYPKRDRTPTPICIPEASVMLSHSTTPNIDEFLQRLEIILLQTWSETGFGHIEVSSERFKEDKIRVVLQGSTHYRYVITNQEVEQKMNGT</sequence>
<dbReference type="HOGENOM" id="CLU_2394658_0_0_3"/>